<organism evidence="2 3">
    <name type="scientific">Porphyra umbilicalis</name>
    <name type="common">Purple laver</name>
    <name type="synonym">Red alga</name>
    <dbReference type="NCBI Taxonomy" id="2786"/>
    <lineage>
        <taxon>Eukaryota</taxon>
        <taxon>Rhodophyta</taxon>
        <taxon>Bangiophyceae</taxon>
        <taxon>Bangiales</taxon>
        <taxon>Bangiaceae</taxon>
        <taxon>Porphyra</taxon>
    </lineage>
</organism>
<gene>
    <name evidence="2" type="ORF">BU14_0684s0005</name>
</gene>
<proteinExistence type="predicted"/>
<dbReference type="EMBL" id="KV919220">
    <property type="protein sequence ID" value="OSX70718.1"/>
    <property type="molecule type" value="Genomic_DNA"/>
</dbReference>
<evidence type="ECO:0000313" key="3">
    <source>
        <dbReference type="Proteomes" id="UP000218209"/>
    </source>
</evidence>
<dbReference type="AlphaFoldDB" id="A0A1X6NQ35"/>
<protein>
    <recommendedName>
        <fullName evidence="1">Protein kinase domain-containing protein</fullName>
    </recommendedName>
</protein>
<dbReference type="GO" id="GO:0004672">
    <property type="term" value="F:protein kinase activity"/>
    <property type="evidence" value="ECO:0007669"/>
    <property type="project" value="InterPro"/>
</dbReference>
<dbReference type="SUPFAM" id="SSF56112">
    <property type="entry name" value="Protein kinase-like (PK-like)"/>
    <property type="match status" value="1"/>
</dbReference>
<reference evidence="2 3" key="1">
    <citation type="submission" date="2017-03" db="EMBL/GenBank/DDBJ databases">
        <title>WGS assembly of Porphyra umbilicalis.</title>
        <authorList>
            <person name="Brawley S.H."/>
            <person name="Blouin N.A."/>
            <person name="Ficko-Blean E."/>
            <person name="Wheeler G.L."/>
            <person name="Lohr M."/>
            <person name="Goodson H.V."/>
            <person name="Jenkins J.W."/>
            <person name="Blaby-Haas C.E."/>
            <person name="Helliwell K.E."/>
            <person name="Chan C."/>
            <person name="Marriage T."/>
            <person name="Bhattacharya D."/>
            <person name="Klein A.S."/>
            <person name="Badis Y."/>
            <person name="Brodie J."/>
            <person name="Cao Y."/>
            <person name="Collen J."/>
            <person name="Dittami S.M."/>
            <person name="Gachon C.M."/>
            <person name="Green B.R."/>
            <person name="Karpowicz S."/>
            <person name="Kim J.W."/>
            <person name="Kudahl U."/>
            <person name="Lin S."/>
            <person name="Michel G."/>
            <person name="Mittag M."/>
            <person name="Olson B.J."/>
            <person name="Pangilinan J."/>
            <person name="Peng Y."/>
            <person name="Qiu H."/>
            <person name="Shu S."/>
            <person name="Singer J.T."/>
            <person name="Smith A.G."/>
            <person name="Sprecher B.N."/>
            <person name="Wagner V."/>
            <person name="Wang W."/>
            <person name="Wang Z.-Y."/>
            <person name="Yan J."/>
            <person name="Yarish C."/>
            <person name="Zoeuner-Riek S."/>
            <person name="Zhuang Y."/>
            <person name="Zou Y."/>
            <person name="Lindquist E.A."/>
            <person name="Grimwood J."/>
            <person name="Barry K."/>
            <person name="Rokhsar D.S."/>
            <person name="Schmutz J."/>
            <person name="Stiller J.W."/>
            <person name="Grossman A.R."/>
            <person name="Prochnik S.E."/>
        </authorList>
    </citation>
    <scope>NUCLEOTIDE SEQUENCE [LARGE SCALE GENOMIC DNA]</scope>
    <source>
        <strain evidence="2">4086291</strain>
    </source>
</reference>
<dbReference type="Gene3D" id="1.10.510.10">
    <property type="entry name" value="Transferase(Phosphotransferase) domain 1"/>
    <property type="match status" value="1"/>
</dbReference>
<dbReference type="PROSITE" id="PS50011">
    <property type="entry name" value="PROTEIN_KINASE_DOM"/>
    <property type="match status" value="1"/>
</dbReference>
<dbReference type="GO" id="GO:0005524">
    <property type="term" value="F:ATP binding"/>
    <property type="evidence" value="ECO:0007669"/>
    <property type="project" value="InterPro"/>
</dbReference>
<dbReference type="OrthoDB" id="4062651at2759"/>
<keyword evidence="3" id="KW-1185">Reference proteome</keyword>
<evidence type="ECO:0000313" key="2">
    <source>
        <dbReference type="EMBL" id="OSX70718.1"/>
    </source>
</evidence>
<dbReference type="InterPro" id="IPR000719">
    <property type="entry name" value="Prot_kinase_dom"/>
</dbReference>
<dbReference type="Proteomes" id="UP000218209">
    <property type="component" value="Unassembled WGS sequence"/>
</dbReference>
<feature type="domain" description="Protein kinase" evidence="1">
    <location>
        <begin position="60"/>
        <end position="275"/>
    </location>
</feature>
<dbReference type="InterPro" id="IPR011009">
    <property type="entry name" value="Kinase-like_dom_sf"/>
</dbReference>
<accession>A0A1X6NQ35</accession>
<sequence>MDQCADEPLRKLFSCDMMVGTEPNIRHHMTLVVASKGLKRLFASTDVRVDDLGDVTKRNDLHFEVVNYGDICPAFDALRHSEAGIDRASSERALHVKELGVAGFYGPASMPTVKKIATQEISVCELLSKAGPCHENIAKYLGCVVRDGCVAALVFPKYYETLAERLERGCELADIAEVVQGLRSAIAHLNTMGLSHNDINPTNIMFAGRQDTTPILIDFDSCRELGEPLLKGCTPEWGDVEATTARQEHDDKAVDAIEAHLESYKRKIKAQVGQP</sequence>
<evidence type="ECO:0000259" key="1">
    <source>
        <dbReference type="PROSITE" id="PS50011"/>
    </source>
</evidence>
<name>A0A1X6NQ35_PORUM</name>